<dbReference type="InterPro" id="IPR000014">
    <property type="entry name" value="PAS"/>
</dbReference>
<keyword evidence="4" id="KW-1185">Reference proteome</keyword>
<accession>S9S8B3</accession>
<dbReference type="HOGENOM" id="CLU_039930_0_0_5"/>
<dbReference type="SMART" id="SM00091">
    <property type="entry name" value="PAS"/>
    <property type="match status" value="3"/>
</dbReference>
<dbReference type="EMBL" id="APVH01000021">
    <property type="protein sequence ID" value="EPX82489.1"/>
    <property type="molecule type" value="Genomic_DNA"/>
</dbReference>
<feature type="domain" description="PAS" evidence="2">
    <location>
        <begin position="329"/>
        <end position="396"/>
    </location>
</feature>
<evidence type="ECO:0000313" key="4">
    <source>
        <dbReference type="Proteomes" id="UP000015347"/>
    </source>
</evidence>
<reference evidence="4" key="1">
    <citation type="journal article" date="2014" name="Stand. Genomic Sci.">
        <title>Genome sequence of the exopolysaccharide-producing Salipiger mucosus type strain (DSM 16094(T)), a moderately halophilic member of the Roseobacter clade.</title>
        <authorList>
            <person name="Riedel T."/>
            <person name="Spring S."/>
            <person name="Fiebig A."/>
            <person name="Petersen J."/>
            <person name="Kyrpides N.C."/>
            <person name="Goker M."/>
            <person name="Klenk H.P."/>
        </authorList>
    </citation>
    <scope>NUCLEOTIDE SEQUENCE [LARGE SCALE GENOMIC DNA]</scope>
    <source>
        <strain evidence="4">DSM 16094</strain>
    </source>
</reference>
<evidence type="ECO:0000259" key="2">
    <source>
        <dbReference type="SMART" id="SM00091"/>
    </source>
</evidence>
<feature type="domain" description="PAS" evidence="2">
    <location>
        <begin position="199"/>
        <end position="269"/>
    </location>
</feature>
<organism evidence="3 4">
    <name type="scientific">Salipiger mucosus DSM 16094</name>
    <dbReference type="NCBI Taxonomy" id="1123237"/>
    <lineage>
        <taxon>Bacteria</taxon>
        <taxon>Pseudomonadati</taxon>
        <taxon>Pseudomonadota</taxon>
        <taxon>Alphaproteobacteria</taxon>
        <taxon>Rhodobacterales</taxon>
        <taxon>Roseobacteraceae</taxon>
        <taxon>Salipiger</taxon>
    </lineage>
</organism>
<comment type="caution">
    <text evidence="3">The sequence shown here is derived from an EMBL/GenBank/DDBJ whole genome shotgun (WGS) entry which is preliminary data.</text>
</comment>
<dbReference type="Gene3D" id="3.30.450.20">
    <property type="entry name" value="PAS domain"/>
    <property type="match status" value="2"/>
</dbReference>
<protein>
    <submittedName>
        <fullName evidence="3">Sensor</fullName>
    </submittedName>
</protein>
<feature type="domain" description="PAS" evidence="2">
    <location>
        <begin position="91"/>
        <end position="158"/>
    </location>
</feature>
<dbReference type="STRING" id="1123237.Salmuc_05238"/>
<dbReference type="InterPro" id="IPR035965">
    <property type="entry name" value="PAS-like_dom_sf"/>
</dbReference>
<dbReference type="AlphaFoldDB" id="S9S8B3"/>
<dbReference type="Proteomes" id="UP000015347">
    <property type="component" value="Unassembled WGS sequence"/>
</dbReference>
<sequence>MRDATRSARRLLDSAEGETLDWTDVRNALAPIFGPLPDRPPTRRATLSASGDRDIQMRMQPDGPALRLEVETRRICPGEWLRMRADRAEFDRLKLAMAHAPCPIWQTDEAGRVVWRNPAYDDICQQLGTAAEDAASPFEIIPADGNEPQVARVSLGDRDAPQRMWFEVHSHRVPGGLMHFALDIDAVVDSENSQRNFLQTLTRIFAHLPIGLAIFDKDLRLVLFNPALVDLTQLTAEFLSGRPNLLSFFDMMREQRQMPEPKNYANWREKLSELIAAASSDLYTETWNLPSGLTYRVTGRPHPDGGIAFLFEDISAEIALTRHFRQEIEVTQAVLDCIDDAVALFSQTGVLTFCNEAYREMWESDPESAVTDITIAEASLEWKAACKPSPIWPDLREFVLTLRDRASWDATLETHGGETVICRIEPITGGATLVRFSRQPGLPVPVTEVRHARI</sequence>
<dbReference type="eggNOG" id="COG2205">
    <property type="taxonomic scope" value="Bacteria"/>
</dbReference>
<feature type="region of interest" description="Disordered" evidence="1">
    <location>
        <begin position="33"/>
        <end position="58"/>
    </location>
</feature>
<dbReference type="Pfam" id="PF13188">
    <property type="entry name" value="PAS_8"/>
    <property type="match status" value="1"/>
</dbReference>
<name>S9S8B3_9RHOB</name>
<evidence type="ECO:0000256" key="1">
    <source>
        <dbReference type="SAM" id="MobiDB-lite"/>
    </source>
</evidence>
<gene>
    <name evidence="3" type="ORF">Salmuc_05238</name>
</gene>
<dbReference type="Pfam" id="PF12860">
    <property type="entry name" value="PAS_7"/>
    <property type="match status" value="1"/>
</dbReference>
<proteinExistence type="predicted"/>
<evidence type="ECO:0000313" key="3">
    <source>
        <dbReference type="EMBL" id="EPX82489.1"/>
    </source>
</evidence>
<dbReference type="SUPFAM" id="SSF55785">
    <property type="entry name" value="PYP-like sensor domain (PAS domain)"/>
    <property type="match status" value="3"/>
</dbReference>